<keyword evidence="1 4" id="KW-0489">Methyltransferase</keyword>
<dbReference type="PROSITE" id="PS50926">
    <property type="entry name" value="TRAM"/>
    <property type="match status" value="1"/>
</dbReference>
<dbReference type="InterPro" id="IPR012340">
    <property type="entry name" value="NA-bd_OB-fold"/>
</dbReference>
<evidence type="ECO:0000256" key="2">
    <source>
        <dbReference type="ARBA" id="ARBA00022679"/>
    </source>
</evidence>
<dbReference type="PANTHER" id="PTHR11061:SF30">
    <property type="entry name" value="TRNA (URACIL(54)-C(5))-METHYLTRANSFERASE"/>
    <property type="match status" value="1"/>
</dbReference>
<dbReference type="NCBIfam" id="TIGR00479">
    <property type="entry name" value="rumA"/>
    <property type="match status" value="1"/>
</dbReference>
<keyword evidence="8" id="KW-1185">Reference proteome</keyword>
<name>A0ABP0EN13_9LACO</name>
<dbReference type="PROSITE" id="PS01231">
    <property type="entry name" value="TRMA_2"/>
    <property type="match status" value="1"/>
</dbReference>
<dbReference type="Proteomes" id="UP001314241">
    <property type="component" value="Unassembled WGS sequence"/>
</dbReference>
<dbReference type="EC" id="2.1.1.190" evidence="7"/>
<feature type="active site" description="Nucleophile" evidence="4">
    <location>
        <position position="418"/>
    </location>
</feature>
<feature type="binding site" evidence="4">
    <location>
        <position position="343"/>
    </location>
    <ligand>
        <name>S-adenosyl-L-methionine</name>
        <dbReference type="ChEBI" id="CHEBI:59789"/>
    </ligand>
</feature>
<evidence type="ECO:0000256" key="1">
    <source>
        <dbReference type="ARBA" id="ARBA00022603"/>
    </source>
</evidence>
<protein>
    <submittedName>
        <fullName evidence="7">TrmA/RlmC/RlmD family (TrmA)</fullName>
        <ecNumber evidence="7">2.1.1.190</ecNumber>
    </submittedName>
</protein>
<dbReference type="Pfam" id="PF05958">
    <property type="entry name" value="tRNA_U5-meth_tr"/>
    <property type="match status" value="1"/>
</dbReference>
<dbReference type="InterPro" id="IPR002792">
    <property type="entry name" value="TRAM_dom"/>
</dbReference>
<dbReference type="RefSeq" id="WP_349641237.1">
    <property type="nucleotide sequence ID" value="NZ_CAWVOH010000001.1"/>
</dbReference>
<dbReference type="Gene3D" id="2.40.50.140">
    <property type="entry name" value="Nucleic acid-binding proteins"/>
    <property type="match status" value="1"/>
</dbReference>
<gene>
    <name evidence="7" type="ORF">R54876_GBNLAHCA_00237</name>
</gene>
<feature type="binding site" evidence="4">
    <location>
        <position position="322"/>
    </location>
    <ligand>
        <name>S-adenosyl-L-methionine</name>
        <dbReference type="ChEBI" id="CHEBI:59789"/>
    </ligand>
</feature>
<keyword evidence="3 4" id="KW-0949">S-adenosyl-L-methionine</keyword>
<comment type="caution">
    <text evidence="7">The sequence shown here is derived from an EMBL/GenBank/DDBJ whole genome shotgun (WGS) entry which is preliminary data.</text>
</comment>
<feature type="domain" description="TRAM" evidence="6">
    <location>
        <begin position="13"/>
        <end position="71"/>
    </location>
</feature>
<dbReference type="InterPro" id="IPR030390">
    <property type="entry name" value="MeTrfase_TrmA_AS"/>
</dbReference>
<evidence type="ECO:0000256" key="4">
    <source>
        <dbReference type="PROSITE-ProRule" id="PRU01024"/>
    </source>
</evidence>
<keyword evidence="2 4" id="KW-0808">Transferase</keyword>
<organism evidence="7 8">
    <name type="scientific">Eupransor demetentiae</name>
    <dbReference type="NCBI Taxonomy" id="3109584"/>
    <lineage>
        <taxon>Bacteria</taxon>
        <taxon>Bacillati</taxon>
        <taxon>Bacillota</taxon>
        <taxon>Bacilli</taxon>
        <taxon>Lactobacillales</taxon>
        <taxon>Lactobacillaceae</taxon>
        <taxon>Eupransor</taxon>
    </lineage>
</organism>
<feature type="binding site" evidence="4">
    <location>
        <position position="391"/>
    </location>
    <ligand>
        <name>S-adenosyl-L-methionine</name>
        <dbReference type="ChEBI" id="CHEBI:59789"/>
    </ligand>
</feature>
<accession>A0ABP0EN13</accession>
<dbReference type="PROSITE" id="PS01230">
    <property type="entry name" value="TRMA_1"/>
    <property type="match status" value="1"/>
</dbReference>
<feature type="active site" evidence="5">
    <location>
        <position position="418"/>
    </location>
</feature>
<reference evidence="7 8" key="1">
    <citation type="submission" date="2024-01" db="EMBL/GenBank/DDBJ databases">
        <authorList>
            <person name="Botero Cardona J."/>
        </authorList>
    </citation>
    <scope>NUCLEOTIDE SEQUENCE [LARGE SCALE GENOMIC DNA]</scope>
    <source>
        <strain evidence="7 8">LMG 33000</strain>
    </source>
</reference>
<evidence type="ECO:0000313" key="8">
    <source>
        <dbReference type="Proteomes" id="UP001314241"/>
    </source>
</evidence>
<evidence type="ECO:0000256" key="5">
    <source>
        <dbReference type="PROSITE-ProRule" id="PRU10015"/>
    </source>
</evidence>
<dbReference type="InterPro" id="IPR029063">
    <property type="entry name" value="SAM-dependent_MTases_sf"/>
</dbReference>
<dbReference type="InterPro" id="IPR010280">
    <property type="entry name" value="U5_MeTrfase_fam"/>
</dbReference>
<dbReference type="SUPFAM" id="SSF53335">
    <property type="entry name" value="S-adenosyl-L-methionine-dependent methyltransferases"/>
    <property type="match status" value="1"/>
</dbReference>
<sequence length="461" mass="50603">MAKINRQPASKAPISKNETITTTIVDLSYQGMGVAKLDHFPIFVANALPGEEVELQATKVLKNYAFGRVVKRLSDSPDRVEVPDKVALAAGIAPLANLAYPAQLKFKQEQVENVFQKLHLDVAVAETIGMEDPTHYRNKAQVPVQMVKGHLATGFYRRGSHTLIPTDHFYIQNPEVDQAVAATREVLDGLGLQAYDEKTKKGLVRHIMARYGEQSGELMVVIVTNHAKLPGKELIIERLRAKLPALKSLIQNINNVHTNVIMGGENVTLWGADKIEDTLLGKTYQIGPNSFYQVNPKTTAKLYQLAAQKADLKPDDVVVDAYCGIGTIALSVADQVKQVYGVEVVPDAIADARENARLNGVDNASFITADAPEQMQKWQAEGLKPSVVFFDPPRKGLTPEVIEATVAMEPERIVYVSCNPATLARDAAQLIETGYHFDGPVQPVDQFPQTVHVEAVVAFKR</sequence>
<comment type="similarity">
    <text evidence="4">Belongs to the class I-like SAM-binding methyltransferase superfamily. RNA M5U methyltransferase family.</text>
</comment>
<dbReference type="CDD" id="cd02440">
    <property type="entry name" value="AdoMet_MTases"/>
    <property type="match status" value="1"/>
</dbReference>
<dbReference type="GO" id="GO:0008168">
    <property type="term" value="F:methyltransferase activity"/>
    <property type="evidence" value="ECO:0007669"/>
    <property type="project" value="UniProtKB-KW"/>
</dbReference>
<dbReference type="PROSITE" id="PS51687">
    <property type="entry name" value="SAM_MT_RNA_M5U"/>
    <property type="match status" value="1"/>
</dbReference>
<evidence type="ECO:0000313" key="7">
    <source>
        <dbReference type="EMBL" id="CAK8053680.1"/>
    </source>
</evidence>
<dbReference type="PANTHER" id="PTHR11061">
    <property type="entry name" value="RNA M5U METHYLTRANSFERASE"/>
    <property type="match status" value="1"/>
</dbReference>
<dbReference type="Gene3D" id="3.40.50.150">
    <property type="entry name" value="Vaccinia Virus protein VP39"/>
    <property type="match status" value="1"/>
</dbReference>
<dbReference type="EMBL" id="CAWVOH010000001">
    <property type="protein sequence ID" value="CAK8053680.1"/>
    <property type="molecule type" value="Genomic_DNA"/>
</dbReference>
<evidence type="ECO:0000256" key="3">
    <source>
        <dbReference type="ARBA" id="ARBA00022691"/>
    </source>
</evidence>
<dbReference type="InterPro" id="IPR030391">
    <property type="entry name" value="MeTrfase_TrmA_CS"/>
</dbReference>
<dbReference type="SUPFAM" id="SSF50249">
    <property type="entry name" value="Nucleic acid-binding proteins"/>
    <property type="match status" value="1"/>
</dbReference>
<feature type="binding site" evidence="4">
    <location>
        <position position="293"/>
    </location>
    <ligand>
        <name>S-adenosyl-L-methionine</name>
        <dbReference type="ChEBI" id="CHEBI:59789"/>
    </ligand>
</feature>
<dbReference type="Pfam" id="PF01938">
    <property type="entry name" value="TRAM"/>
    <property type="match status" value="1"/>
</dbReference>
<dbReference type="Gene3D" id="2.40.50.1070">
    <property type="match status" value="1"/>
</dbReference>
<evidence type="ECO:0000259" key="6">
    <source>
        <dbReference type="PROSITE" id="PS50926"/>
    </source>
</evidence>
<proteinExistence type="inferred from homology"/>
<dbReference type="GO" id="GO:0032259">
    <property type="term" value="P:methylation"/>
    <property type="evidence" value="ECO:0007669"/>
    <property type="project" value="UniProtKB-KW"/>
</dbReference>